<evidence type="ECO:0000256" key="2">
    <source>
        <dbReference type="SAM" id="MobiDB-lite"/>
    </source>
</evidence>
<feature type="region of interest" description="Disordered" evidence="2">
    <location>
        <begin position="1"/>
        <end position="22"/>
    </location>
</feature>
<feature type="compositionally biased region" description="Polar residues" evidence="2">
    <location>
        <begin position="644"/>
        <end position="664"/>
    </location>
</feature>
<comment type="caution">
    <text evidence="3">The sequence shown here is derived from an EMBL/GenBank/DDBJ whole genome shotgun (WGS) entry which is preliminary data.</text>
</comment>
<dbReference type="PANTHER" id="PTHR34461">
    <property type="entry name" value="EXPRESSED PROTEIN"/>
    <property type="match status" value="1"/>
</dbReference>
<sequence length="861" mass="95815">MEELLPSVKTHSRKRKNNFPSTNIVTRNKSQINYSKPISFRPGSEPLDTFLEANASRASRIKDLRARRVFTPDVDSILEEKDEKMQEGNFNEGKELLNGSDTGEVLDPFLVPEGEEKEGKDLLEGSGTGPDAGRISSSDPTVEEEDKEVKVNEGKELLKDLDTLFDASRVLDMDVDSVDLKTNKIEKSDEQNGGGNVAISGNGSIPKSKLVGSSRGLRKVFSPPSSFSYRRLLPYLMDVLKDDSSVSKFEIVDARNPSKLQKLGGVLVNAEECSIAENSIASKVDYNVSYSPLEKEETLMSEGKDKKLQMLSGTENELKQKTENIRQLEVEQKNRDNGVTYIDACLLPEGEEKEDGKNKGNGLLEGSIMGLNEGQILSLDSILEKEEKEDKVMVMDVDKSEKSDEQNGSGNGLNLKVGAYSGRRRKVFSSPSSFSYRRLLPYLKDIVNNDPSISKFEIVDAGNPSKLQKLGGVSAEECSISENCITPKLDHSLPLEKDETQIFDKKDKELQNVSGLENEVDQKTENIRQFEVEQKSRNNGVISVDASTEEECVQMTPPDADIFSKTEVGHVGEITKTNNLINPPVLNPCSRLRVFKNTNSHSNRRLLPFLMDMSKNSSFASRITQHPKPLLHSKEDIKENFSEIPQTENCSSPQPSFTNNSSNVEPDLLSSEKPPLLTKQSSFEEQHECLGEVEAHNENDPSDSSLRVEVSDSLVTPENCHSKGILKRNPRGCRGQCNCLNCASFRLHADRAFEFSRNQMYDAEEIASDLMKELATLRLILGKPVNDSSNIQLNKVEARQACDKALEIENVAKARLSQMNSDLNIHCRIPALLQPKVTFANYVQERAYPSLVPTSQVNKLL</sequence>
<evidence type="ECO:0000313" key="3">
    <source>
        <dbReference type="EMBL" id="KAL3829281.1"/>
    </source>
</evidence>
<name>A0ABD3SXC0_9LAMI</name>
<keyword evidence="4" id="KW-1185">Reference proteome</keyword>
<feature type="region of interest" description="Disordered" evidence="2">
    <location>
        <begin position="186"/>
        <end position="205"/>
    </location>
</feature>
<reference evidence="3 4" key="1">
    <citation type="submission" date="2024-12" db="EMBL/GenBank/DDBJ databases">
        <title>The unique morphological basis and parallel evolutionary history of personate flowers in Penstemon.</title>
        <authorList>
            <person name="Depatie T.H."/>
            <person name="Wessinger C.A."/>
        </authorList>
    </citation>
    <scope>NUCLEOTIDE SEQUENCE [LARGE SCALE GENOMIC DNA]</scope>
    <source>
        <strain evidence="3">WTNN_2</strain>
        <tissue evidence="3">Leaf</tissue>
    </source>
</reference>
<protein>
    <submittedName>
        <fullName evidence="3">Uncharacterized protein</fullName>
    </submittedName>
</protein>
<feature type="coiled-coil region" evidence="1">
    <location>
        <begin position="506"/>
        <end position="533"/>
    </location>
</feature>
<accession>A0ABD3SXC0</accession>
<evidence type="ECO:0000313" key="4">
    <source>
        <dbReference type="Proteomes" id="UP001634393"/>
    </source>
</evidence>
<evidence type="ECO:0000256" key="1">
    <source>
        <dbReference type="SAM" id="Coils"/>
    </source>
</evidence>
<dbReference type="EMBL" id="JBJXBP010000005">
    <property type="protein sequence ID" value="KAL3829281.1"/>
    <property type="molecule type" value="Genomic_DNA"/>
</dbReference>
<dbReference type="Proteomes" id="UP001634393">
    <property type="component" value="Unassembled WGS sequence"/>
</dbReference>
<feature type="region of interest" description="Disordered" evidence="2">
    <location>
        <begin position="119"/>
        <end position="153"/>
    </location>
</feature>
<keyword evidence="1" id="KW-0175">Coiled coil</keyword>
<feature type="region of interest" description="Disordered" evidence="2">
    <location>
        <begin position="644"/>
        <end position="674"/>
    </location>
</feature>
<proteinExistence type="predicted"/>
<gene>
    <name evidence="3" type="ORF">ACJIZ3_018083</name>
</gene>
<dbReference type="AlphaFoldDB" id="A0ABD3SXC0"/>
<dbReference type="PANTHER" id="PTHR34461:SF4">
    <property type="entry name" value="OS01G0101800 PROTEIN"/>
    <property type="match status" value="1"/>
</dbReference>
<organism evidence="3 4">
    <name type="scientific">Penstemon smallii</name>
    <dbReference type="NCBI Taxonomy" id="265156"/>
    <lineage>
        <taxon>Eukaryota</taxon>
        <taxon>Viridiplantae</taxon>
        <taxon>Streptophyta</taxon>
        <taxon>Embryophyta</taxon>
        <taxon>Tracheophyta</taxon>
        <taxon>Spermatophyta</taxon>
        <taxon>Magnoliopsida</taxon>
        <taxon>eudicotyledons</taxon>
        <taxon>Gunneridae</taxon>
        <taxon>Pentapetalae</taxon>
        <taxon>asterids</taxon>
        <taxon>lamiids</taxon>
        <taxon>Lamiales</taxon>
        <taxon>Plantaginaceae</taxon>
        <taxon>Cheloneae</taxon>
        <taxon>Penstemon</taxon>
    </lineage>
</organism>